<dbReference type="EMBL" id="AZMC01000188">
    <property type="protein sequence ID" value="ETI88835.1"/>
    <property type="molecule type" value="Genomic_DNA"/>
</dbReference>
<accession>W1U5N1</accession>
<feature type="non-terminal residue" evidence="1">
    <location>
        <position position="194"/>
    </location>
</feature>
<evidence type="ECO:0008006" key="3">
    <source>
        <dbReference type="Google" id="ProtNLM"/>
    </source>
</evidence>
<gene>
    <name evidence="1" type="ORF">Q612_NSC00188G0001</name>
</gene>
<dbReference type="Gene3D" id="6.20.50.100">
    <property type="match status" value="1"/>
</dbReference>
<name>W1U5N1_9FIRM</name>
<dbReference type="AlphaFoldDB" id="W1U5N1"/>
<dbReference type="Proteomes" id="UP000018840">
    <property type="component" value="Unassembled WGS sequence"/>
</dbReference>
<evidence type="ECO:0000313" key="1">
    <source>
        <dbReference type="EMBL" id="ETI88835.1"/>
    </source>
</evidence>
<organism evidence="1 2">
    <name type="scientific">Negativicoccus succinicivorans DORA_17_25</name>
    <dbReference type="NCBI Taxonomy" id="1403945"/>
    <lineage>
        <taxon>Bacteria</taxon>
        <taxon>Bacillati</taxon>
        <taxon>Bacillota</taxon>
        <taxon>Negativicutes</taxon>
        <taxon>Veillonellales</taxon>
        <taxon>Veillonellaceae</taxon>
        <taxon>Negativicoccus</taxon>
    </lineage>
</organism>
<feature type="non-terminal residue" evidence="1">
    <location>
        <position position="1"/>
    </location>
</feature>
<protein>
    <recommendedName>
        <fullName evidence="3">Trimeric autotransporter adhesin YadA-like stalk domain-containing protein</fullName>
    </recommendedName>
</protein>
<evidence type="ECO:0000313" key="2">
    <source>
        <dbReference type="Proteomes" id="UP000018840"/>
    </source>
</evidence>
<comment type="caution">
    <text evidence="1">The sequence shown here is derived from an EMBL/GenBank/DDBJ whole genome shotgun (WGS) entry which is preliminary data.</text>
</comment>
<proteinExistence type="predicted"/>
<sequence>SITKKDGKETKTVNIWDLNDAVNNITNGTTDVSSWKLQANGQGERTIKKDSVVNFVNGTSTKVTIDGNDVTVDLNDATKNQINENTTKITNIDGRVTKIENSIDQKIEDAKVTVKGDDKTGVKVENTADPGKPVNYKVSLEEKVNVGHVTIDGKDSKGEITGLTNTTVDAADFATKGRAATEEQLKAAMGKVQA</sequence>
<reference evidence="1 2" key="1">
    <citation type="submission" date="2013-12" db="EMBL/GenBank/DDBJ databases">
        <title>A Varibaculum cambriense genome reconstructed from a premature infant gut community with otherwise low bacterial novelty that shifts toward anaerobic metabolism during the third week of life.</title>
        <authorList>
            <person name="Brown C.T."/>
            <person name="Sharon I."/>
            <person name="Thomas B.C."/>
            <person name="Castelle C.J."/>
            <person name="Morowitz M.J."/>
            <person name="Banfield J.F."/>
        </authorList>
    </citation>
    <scope>NUCLEOTIDE SEQUENCE [LARGE SCALE GENOMIC DNA]</scope>
    <source>
        <strain evidence="2">DORA_17_25</strain>
    </source>
</reference>